<dbReference type="InParanoid" id="A0A2S8SQ47"/>
<protein>
    <submittedName>
        <fullName evidence="1">Uncharacterized protein</fullName>
    </submittedName>
</protein>
<dbReference type="Proteomes" id="UP000237684">
    <property type="component" value="Unassembled WGS sequence"/>
</dbReference>
<reference evidence="1 2" key="1">
    <citation type="journal article" date="2018" name="Syst. Appl. Microbiol.">
        <title>Abditibacterium utsteinense sp. nov., the first cultivated member of candidate phylum FBP, isolated from ice-free Antarctic soil samples.</title>
        <authorList>
            <person name="Tahon G."/>
            <person name="Tytgat B."/>
            <person name="Lebbe L."/>
            <person name="Carlier A."/>
            <person name="Willems A."/>
        </authorList>
    </citation>
    <scope>NUCLEOTIDE SEQUENCE [LARGE SCALE GENOMIC DNA]</scope>
    <source>
        <strain evidence="1 2">LMG 29911</strain>
    </source>
</reference>
<evidence type="ECO:0000313" key="2">
    <source>
        <dbReference type="Proteomes" id="UP000237684"/>
    </source>
</evidence>
<comment type="caution">
    <text evidence="1">The sequence shown here is derived from an EMBL/GenBank/DDBJ whole genome shotgun (WGS) entry which is preliminary data.</text>
</comment>
<accession>A0A2S8SQ47</accession>
<dbReference type="EMBL" id="NIGF01000019">
    <property type="protein sequence ID" value="PQV62889.1"/>
    <property type="molecule type" value="Genomic_DNA"/>
</dbReference>
<organism evidence="1 2">
    <name type="scientific">Abditibacterium utsteinense</name>
    <dbReference type="NCBI Taxonomy" id="1960156"/>
    <lineage>
        <taxon>Bacteria</taxon>
        <taxon>Pseudomonadati</taxon>
        <taxon>Abditibacteriota</taxon>
        <taxon>Abditibacteriia</taxon>
        <taxon>Abditibacteriales</taxon>
        <taxon>Abditibacteriaceae</taxon>
        <taxon>Abditibacterium</taxon>
    </lineage>
</organism>
<sequence length="43" mass="5110">MFSALNGLQNCLNMRDKVPSRNYPLGVFDCVKFFQQSGFFRWF</sequence>
<evidence type="ECO:0000313" key="1">
    <source>
        <dbReference type="EMBL" id="PQV62889.1"/>
    </source>
</evidence>
<gene>
    <name evidence="1" type="ORF">B1R32_11929</name>
</gene>
<proteinExistence type="predicted"/>
<name>A0A2S8SQ47_9BACT</name>
<keyword evidence="2" id="KW-1185">Reference proteome</keyword>
<dbReference type="AlphaFoldDB" id="A0A2S8SQ47"/>